<reference evidence="2 3" key="1">
    <citation type="journal article" date="2019" name="Nat. Ecol. Evol.">
        <title>Megaphylogeny resolves global patterns of mushroom evolution.</title>
        <authorList>
            <person name="Varga T."/>
            <person name="Krizsan K."/>
            <person name="Foldi C."/>
            <person name="Dima B."/>
            <person name="Sanchez-Garcia M."/>
            <person name="Sanchez-Ramirez S."/>
            <person name="Szollosi G.J."/>
            <person name="Szarkandi J.G."/>
            <person name="Papp V."/>
            <person name="Albert L."/>
            <person name="Andreopoulos W."/>
            <person name="Angelini C."/>
            <person name="Antonin V."/>
            <person name="Barry K.W."/>
            <person name="Bougher N.L."/>
            <person name="Buchanan P."/>
            <person name="Buyck B."/>
            <person name="Bense V."/>
            <person name="Catcheside P."/>
            <person name="Chovatia M."/>
            <person name="Cooper J."/>
            <person name="Damon W."/>
            <person name="Desjardin D."/>
            <person name="Finy P."/>
            <person name="Geml J."/>
            <person name="Haridas S."/>
            <person name="Hughes K."/>
            <person name="Justo A."/>
            <person name="Karasinski D."/>
            <person name="Kautmanova I."/>
            <person name="Kiss B."/>
            <person name="Kocsube S."/>
            <person name="Kotiranta H."/>
            <person name="LaButti K.M."/>
            <person name="Lechner B.E."/>
            <person name="Liimatainen K."/>
            <person name="Lipzen A."/>
            <person name="Lukacs Z."/>
            <person name="Mihaltcheva S."/>
            <person name="Morgado L.N."/>
            <person name="Niskanen T."/>
            <person name="Noordeloos M.E."/>
            <person name="Ohm R.A."/>
            <person name="Ortiz-Santana B."/>
            <person name="Ovrebo C."/>
            <person name="Racz N."/>
            <person name="Riley R."/>
            <person name="Savchenko A."/>
            <person name="Shiryaev A."/>
            <person name="Soop K."/>
            <person name="Spirin V."/>
            <person name="Szebenyi C."/>
            <person name="Tomsovsky M."/>
            <person name="Tulloss R.E."/>
            <person name="Uehling J."/>
            <person name="Grigoriev I.V."/>
            <person name="Vagvolgyi C."/>
            <person name="Papp T."/>
            <person name="Martin F.M."/>
            <person name="Miettinen O."/>
            <person name="Hibbett D.S."/>
            <person name="Nagy L.G."/>
        </authorList>
    </citation>
    <scope>NUCLEOTIDE SEQUENCE [LARGE SCALE GENOMIC DNA]</scope>
    <source>
        <strain evidence="2 3">FP101781</strain>
    </source>
</reference>
<dbReference type="STRING" id="71717.A0A4Y7SXS9"/>
<name>A0A4Y7SXS9_COPMI</name>
<organism evidence="2 3">
    <name type="scientific">Coprinellus micaceus</name>
    <name type="common">Glistening ink-cap mushroom</name>
    <name type="synonym">Coprinus micaceus</name>
    <dbReference type="NCBI Taxonomy" id="71717"/>
    <lineage>
        <taxon>Eukaryota</taxon>
        <taxon>Fungi</taxon>
        <taxon>Dikarya</taxon>
        <taxon>Basidiomycota</taxon>
        <taxon>Agaricomycotina</taxon>
        <taxon>Agaricomycetes</taxon>
        <taxon>Agaricomycetidae</taxon>
        <taxon>Agaricales</taxon>
        <taxon>Agaricineae</taxon>
        <taxon>Psathyrellaceae</taxon>
        <taxon>Coprinellus</taxon>
    </lineage>
</organism>
<evidence type="ECO:0000259" key="1">
    <source>
        <dbReference type="Pfam" id="PF20209"/>
    </source>
</evidence>
<feature type="non-terminal residue" evidence="2">
    <location>
        <position position="1"/>
    </location>
</feature>
<keyword evidence="3" id="KW-1185">Reference proteome</keyword>
<feature type="non-terminal residue" evidence="2">
    <location>
        <position position="211"/>
    </location>
</feature>
<evidence type="ECO:0000313" key="3">
    <source>
        <dbReference type="Proteomes" id="UP000298030"/>
    </source>
</evidence>
<gene>
    <name evidence="2" type="ORF">FA13DRAFT_1594219</name>
</gene>
<evidence type="ECO:0000313" key="2">
    <source>
        <dbReference type="EMBL" id="TEB26511.1"/>
    </source>
</evidence>
<accession>A0A4Y7SXS9</accession>
<dbReference type="EMBL" id="QPFP01000048">
    <property type="protein sequence ID" value="TEB26511.1"/>
    <property type="molecule type" value="Genomic_DNA"/>
</dbReference>
<sequence>ILSSVSSEFSYDNPSLDGLMLDKRGIHCTQFDSDSPDDPCDEVTLCNSCASALAHSKVPQMALMNHLYCGHLPDEFSDLTWVEEMACAIYRNTAHVTRLFNSASEDQPKVLHGNTCVHEMNVVSTARVLPRTPADINGMLTVVFIGPKKEDAANSMETMFRVRKKKIGRFLRWLSIHNRLYRSLPFDESILEQFPDDGPLPGICDAMIHHK</sequence>
<dbReference type="Proteomes" id="UP000298030">
    <property type="component" value="Unassembled WGS sequence"/>
</dbReference>
<dbReference type="InterPro" id="IPR046700">
    <property type="entry name" value="DUF6570"/>
</dbReference>
<comment type="caution">
    <text evidence="2">The sequence shown here is derived from an EMBL/GenBank/DDBJ whole genome shotgun (WGS) entry which is preliminary data.</text>
</comment>
<dbReference type="OrthoDB" id="3257061at2759"/>
<dbReference type="AlphaFoldDB" id="A0A4Y7SXS9"/>
<dbReference type="Pfam" id="PF20209">
    <property type="entry name" value="DUF6570"/>
    <property type="match status" value="1"/>
</dbReference>
<feature type="domain" description="DUF6570" evidence="1">
    <location>
        <begin position="56"/>
        <end position="191"/>
    </location>
</feature>
<proteinExistence type="predicted"/>
<protein>
    <recommendedName>
        <fullName evidence="1">DUF6570 domain-containing protein</fullName>
    </recommendedName>
</protein>